<evidence type="ECO:0000313" key="2">
    <source>
        <dbReference type="EMBL" id="SVE19179.1"/>
    </source>
</evidence>
<keyword evidence="1" id="KW-0812">Transmembrane</keyword>
<proteinExistence type="predicted"/>
<gene>
    <name evidence="2" type="ORF">METZ01_LOCUS472033</name>
</gene>
<name>A0A383BH35_9ZZZZ</name>
<keyword evidence="1" id="KW-0472">Membrane</keyword>
<evidence type="ECO:0000256" key="1">
    <source>
        <dbReference type="SAM" id="Phobius"/>
    </source>
</evidence>
<protein>
    <recommendedName>
        <fullName evidence="3">Phosphatidate cytidylyltransferase</fullName>
    </recommendedName>
</protein>
<feature type="transmembrane region" description="Helical" evidence="1">
    <location>
        <begin position="75"/>
        <end position="98"/>
    </location>
</feature>
<reference evidence="2" key="1">
    <citation type="submission" date="2018-05" db="EMBL/GenBank/DDBJ databases">
        <authorList>
            <person name="Lanie J.A."/>
            <person name="Ng W.-L."/>
            <person name="Kazmierczak K.M."/>
            <person name="Andrzejewski T.M."/>
            <person name="Davidsen T.M."/>
            <person name="Wayne K.J."/>
            <person name="Tettelin H."/>
            <person name="Glass J.I."/>
            <person name="Rusch D."/>
            <person name="Podicherti R."/>
            <person name="Tsui H.-C.T."/>
            <person name="Winkler M.E."/>
        </authorList>
    </citation>
    <scope>NUCLEOTIDE SEQUENCE</scope>
</reference>
<feature type="transmembrane region" description="Helical" evidence="1">
    <location>
        <begin position="21"/>
        <end position="40"/>
    </location>
</feature>
<accession>A0A383BH35</accession>
<dbReference type="EMBL" id="UINC01200339">
    <property type="protein sequence ID" value="SVE19179.1"/>
    <property type="molecule type" value="Genomic_DNA"/>
</dbReference>
<organism evidence="2">
    <name type="scientific">marine metagenome</name>
    <dbReference type="NCBI Taxonomy" id="408172"/>
    <lineage>
        <taxon>unclassified sequences</taxon>
        <taxon>metagenomes</taxon>
        <taxon>ecological metagenomes</taxon>
    </lineage>
</organism>
<dbReference type="AlphaFoldDB" id="A0A383BH35"/>
<feature type="transmembrane region" description="Helical" evidence="1">
    <location>
        <begin position="118"/>
        <end position="143"/>
    </location>
</feature>
<keyword evidence="1" id="KW-1133">Transmembrane helix</keyword>
<sequence>MQKGKEGLVKRPNKLGKIKMLKERIITALILSLLIVSSLFLFTPVWFLIIFSIFILTGIWEWIDLCGVNNKVKYLLYFFNLIFISIVLSEYLTLVYSGQINETLSNQTSYVLHDNLNILYFLFVLWFISLIFWFLVAPIQIIFY</sequence>
<evidence type="ECO:0008006" key="3">
    <source>
        <dbReference type="Google" id="ProtNLM"/>
    </source>
</evidence>